<dbReference type="PANTHER" id="PTHR12486">
    <property type="entry name" value="APRATAXIN-RELATED"/>
    <property type="match status" value="1"/>
</dbReference>
<keyword evidence="2" id="KW-0378">Hydrolase</keyword>
<reference evidence="5 6" key="1">
    <citation type="submission" date="2018-03" db="EMBL/GenBank/DDBJ databases">
        <authorList>
            <person name="Fogelqvist J."/>
        </authorList>
    </citation>
    <scope>NUCLEOTIDE SEQUENCE [LARGE SCALE GENOMIC DNA]</scope>
</reference>
<name>A0A3P3YJH8_PLABS</name>
<dbReference type="EMBL" id="OVEO01000014">
    <property type="protein sequence ID" value="SPR00357.1"/>
    <property type="molecule type" value="Genomic_DNA"/>
</dbReference>
<keyword evidence="1" id="KW-0547">Nucleotide-binding</keyword>
<dbReference type="Pfam" id="PF11969">
    <property type="entry name" value="DcpS_C"/>
    <property type="match status" value="1"/>
</dbReference>
<evidence type="ECO:0000313" key="5">
    <source>
        <dbReference type="EMBL" id="SPR00357.1"/>
    </source>
</evidence>
<protein>
    <recommendedName>
        <fullName evidence="4">HIT domain-containing protein</fullName>
    </recommendedName>
</protein>
<dbReference type="AlphaFoldDB" id="A0A3P3YJH8"/>
<sequence>MTRTLFLIVSTRHVVHAGVGVAIAVIAAWVVTDDVAGGGDSWTAVFGTVRDMVDHSLRGRRARQWKCRGNEDRSPQKNCSFCAIIADSGSAIAYADDGVVVFADRSPAAALHLLVVPRTHIATVGHLCRNDLSLLQHMKRVGEEQLTANGYTDPVSYAMGFHVPPFTSIDHLHLHVHGLPYKSVFRRMKYARWASCWRDRLHVSVLHGKPTTA</sequence>
<dbReference type="PANTHER" id="PTHR12486:SF5">
    <property type="entry name" value="ADENOSINE 5'-MONOPHOSPHORAMIDASE HINT3"/>
    <property type="match status" value="1"/>
</dbReference>
<evidence type="ECO:0000256" key="2">
    <source>
        <dbReference type="ARBA" id="ARBA00022801"/>
    </source>
</evidence>
<dbReference type="GO" id="GO:0016787">
    <property type="term" value="F:hydrolase activity"/>
    <property type="evidence" value="ECO:0007669"/>
    <property type="project" value="UniProtKB-KW"/>
</dbReference>
<feature type="short sequence motif" description="Histidine triad motif" evidence="3">
    <location>
        <begin position="173"/>
        <end position="177"/>
    </location>
</feature>
<dbReference type="PROSITE" id="PS51084">
    <property type="entry name" value="HIT_2"/>
    <property type="match status" value="1"/>
</dbReference>
<dbReference type="InterPro" id="IPR036265">
    <property type="entry name" value="HIT-like_sf"/>
</dbReference>
<dbReference type="Proteomes" id="UP000290189">
    <property type="component" value="Unassembled WGS sequence"/>
</dbReference>
<dbReference type="GO" id="GO:0000166">
    <property type="term" value="F:nucleotide binding"/>
    <property type="evidence" value="ECO:0007669"/>
    <property type="project" value="UniProtKB-KW"/>
</dbReference>
<evidence type="ECO:0000256" key="3">
    <source>
        <dbReference type="PROSITE-ProRule" id="PRU00464"/>
    </source>
</evidence>
<dbReference type="SUPFAM" id="SSF54197">
    <property type="entry name" value="HIT-like"/>
    <property type="match status" value="1"/>
</dbReference>
<organism evidence="5 6">
    <name type="scientific">Plasmodiophora brassicae</name>
    <name type="common">Clubroot disease agent</name>
    <dbReference type="NCBI Taxonomy" id="37360"/>
    <lineage>
        <taxon>Eukaryota</taxon>
        <taxon>Sar</taxon>
        <taxon>Rhizaria</taxon>
        <taxon>Endomyxa</taxon>
        <taxon>Phytomyxea</taxon>
        <taxon>Plasmodiophorida</taxon>
        <taxon>Plasmodiophoridae</taxon>
        <taxon>Plasmodiophora</taxon>
    </lineage>
</organism>
<gene>
    <name evidence="5" type="ORF">PLBR_LOCUS7572</name>
</gene>
<evidence type="ECO:0000259" key="4">
    <source>
        <dbReference type="PROSITE" id="PS51084"/>
    </source>
</evidence>
<geneLocation type="mitochondrion" evidence="5"/>
<dbReference type="InterPro" id="IPR011146">
    <property type="entry name" value="HIT-like"/>
</dbReference>
<evidence type="ECO:0000313" key="6">
    <source>
        <dbReference type="Proteomes" id="UP000290189"/>
    </source>
</evidence>
<keyword evidence="5" id="KW-0496">Mitochondrion</keyword>
<evidence type="ECO:0000256" key="1">
    <source>
        <dbReference type="ARBA" id="ARBA00022741"/>
    </source>
</evidence>
<dbReference type="Gene3D" id="3.30.428.10">
    <property type="entry name" value="HIT-like"/>
    <property type="match status" value="1"/>
</dbReference>
<accession>A0A3P3YJH8</accession>
<feature type="domain" description="HIT" evidence="4">
    <location>
        <begin position="80"/>
        <end position="190"/>
    </location>
</feature>
<proteinExistence type="predicted"/>